<protein>
    <submittedName>
        <fullName evidence="2">Uncharacterized protein</fullName>
    </submittedName>
</protein>
<name>A0ABQ5CDT4_9ASTR</name>
<sequence length="209" mass="23662">MFKRRLIAADQASVFMAMMSVYISSGLVLHQMTSDHNRSELGIQDHSNEPSSSKLVPKVVPLAVKTATSRQELELLFTHHIALLRTTAQEKGKCFFMVRSLPQQHLNFTTISEVKRRLSFRNQSYDPTRTEDLPRIIQSLENSILRSMIEMNVYGKMPTDIDSISNTCSTSSVHKLLSRVLPISLCDNLPEHPSDTNVIHDLKDEKIAV</sequence>
<evidence type="ECO:0000256" key="1">
    <source>
        <dbReference type="SAM" id="Phobius"/>
    </source>
</evidence>
<feature type="transmembrane region" description="Helical" evidence="1">
    <location>
        <begin position="12"/>
        <end position="29"/>
    </location>
</feature>
<organism evidence="2 3">
    <name type="scientific">Tanacetum coccineum</name>
    <dbReference type="NCBI Taxonomy" id="301880"/>
    <lineage>
        <taxon>Eukaryota</taxon>
        <taxon>Viridiplantae</taxon>
        <taxon>Streptophyta</taxon>
        <taxon>Embryophyta</taxon>
        <taxon>Tracheophyta</taxon>
        <taxon>Spermatophyta</taxon>
        <taxon>Magnoliopsida</taxon>
        <taxon>eudicotyledons</taxon>
        <taxon>Gunneridae</taxon>
        <taxon>Pentapetalae</taxon>
        <taxon>asterids</taxon>
        <taxon>campanulids</taxon>
        <taxon>Asterales</taxon>
        <taxon>Asteraceae</taxon>
        <taxon>Asteroideae</taxon>
        <taxon>Anthemideae</taxon>
        <taxon>Anthemidinae</taxon>
        <taxon>Tanacetum</taxon>
    </lineage>
</organism>
<dbReference type="Proteomes" id="UP001151760">
    <property type="component" value="Unassembled WGS sequence"/>
</dbReference>
<keyword evidence="3" id="KW-1185">Reference proteome</keyword>
<comment type="caution">
    <text evidence="2">The sequence shown here is derived from an EMBL/GenBank/DDBJ whole genome shotgun (WGS) entry which is preliminary data.</text>
</comment>
<gene>
    <name evidence="2" type="ORF">Tco_0894725</name>
</gene>
<proteinExistence type="predicted"/>
<keyword evidence="1" id="KW-1133">Transmembrane helix</keyword>
<evidence type="ECO:0000313" key="3">
    <source>
        <dbReference type="Proteomes" id="UP001151760"/>
    </source>
</evidence>
<keyword evidence="1" id="KW-0472">Membrane</keyword>
<reference evidence="2" key="2">
    <citation type="submission" date="2022-01" db="EMBL/GenBank/DDBJ databases">
        <authorList>
            <person name="Yamashiro T."/>
            <person name="Shiraishi A."/>
            <person name="Satake H."/>
            <person name="Nakayama K."/>
        </authorList>
    </citation>
    <scope>NUCLEOTIDE SEQUENCE</scope>
</reference>
<reference evidence="2" key="1">
    <citation type="journal article" date="2022" name="Int. J. Mol. Sci.">
        <title>Draft Genome of Tanacetum Coccineum: Genomic Comparison of Closely Related Tanacetum-Family Plants.</title>
        <authorList>
            <person name="Yamashiro T."/>
            <person name="Shiraishi A."/>
            <person name="Nakayama K."/>
            <person name="Satake H."/>
        </authorList>
    </citation>
    <scope>NUCLEOTIDE SEQUENCE</scope>
</reference>
<dbReference type="EMBL" id="BQNB010014163">
    <property type="protein sequence ID" value="GJT24788.1"/>
    <property type="molecule type" value="Genomic_DNA"/>
</dbReference>
<evidence type="ECO:0000313" key="2">
    <source>
        <dbReference type="EMBL" id="GJT24788.1"/>
    </source>
</evidence>
<accession>A0ABQ5CDT4</accession>
<keyword evidence="1" id="KW-0812">Transmembrane</keyword>